<gene>
    <name evidence="1" type="ORF">DFQ45_101302</name>
</gene>
<evidence type="ECO:0000313" key="2">
    <source>
        <dbReference type="Proteomes" id="UP000294575"/>
    </source>
</evidence>
<keyword evidence="2" id="KW-1185">Reference proteome</keyword>
<sequence length="107" mass="12079">MTDSISPLYAEILGETARISWQELAPWFARGQLLWVAADLDLVSVAEAIASDDKQLVSSLMQQNRLHLLTDEQAGDLHQRDPELWATVVRPWVLVQERATDGGFIRH</sequence>
<dbReference type="Pfam" id="PF10052">
    <property type="entry name" value="DUF2288"/>
    <property type="match status" value="1"/>
</dbReference>
<dbReference type="InterPro" id="IPR018741">
    <property type="entry name" value="DUF2288"/>
</dbReference>
<dbReference type="RefSeq" id="WP_101496864.1">
    <property type="nucleotide sequence ID" value="NZ_LNJZ01000007.1"/>
</dbReference>
<name>A0A4V3D5H9_9GAMM</name>
<dbReference type="AlphaFoldDB" id="A0A4V3D5H9"/>
<organism evidence="1 2">
    <name type="scientific">Thiopseudomonas denitrificans</name>
    <dbReference type="NCBI Taxonomy" id="1501432"/>
    <lineage>
        <taxon>Bacteria</taxon>
        <taxon>Pseudomonadati</taxon>
        <taxon>Pseudomonadota</taxon>
        <taxon>Gammaproteobacteria</taxon>
        <taxon>Pseudomonadales</taxon>
        <taxon>Pseudomonadaceae</taxon>
        <taxon>Thiopseudomonas</taxon>
    </lineage>
</organism>
<comment type="caution">
    <text evidence="1">The sequence shown here is derived from an EMBL/GenBank/DDBJ whole genome shotgun (WGS) entry which is preliminary data.</text>
</comment>
<reference evidence="1 2" key="1">
    <citation type="submission" date="2019-03" db="EMBL/GenBank/DDBJ databases">
        <title>Genomic Encyclopedia of Type Strains, Phase IV (KMG-IV): sequencing the most valuable type-strain genomes for metagenomic binning, comparative biology and taxonomic classification.</title>
        <authorList>
            <person name="Goeker M."/>
        </authorList>
    </citation>
    <scope>NUCLEOTIDE SEQUENCE [LARGE SCALE GENOMIC DNA]</scope>
    <source>
        <strain evidence="1 2">DSM 28679</strain>
    </source>
</reference>
<accession>A0A4V3D5H9</accession>
<dbReference type="EMBL" id="SNYK01000001">
    <property type="protein sequence ID" value="TDQ40167.1"/>
    <property type="molecule type" value="Genomic_DNA"/>
</dbReference>
<proteinExistence type="predicted"/>
<protein>
    <recommendedName>
        <fullName evidence="3">DUF2288 domain-containing protein</fullName>
    </recommendedName>
</protein>
<evidence type="ECO:0008006" key="3">
    <source>
        <dbReference type="Google" id="ProtNLM"/>
    </source>
</evidence>
<dbReference type="OrthoDB" id="195194at2"/>
<dbReference type="Proteomes" id="UP000294575">
    <property type="component" value="Unassembled WGS sequence"/>
</dbReference>
<evidence type="ECO:0000313" key="1">
    <source>
        <dbReference type="EMBL" id="TDQ40167.1"/>
    </source>
</evidence>